<comment type="similarity">
    <text evidence="2">Belongs to the NAD(P)-dependent epimerase/dehydratase family. Dihydroflavonol-4-reductase subfamily.</text>
</comment>
<accession>A0A5C3MKP1</accession>
<dbReference type="AlphaFoldDB" id="A0A5C3MKP1"/>
<keyword evidence="5" id="KW-1185">Reference proteome</keyword>
<dbReference type="InterPro" id="IPR050425">
    <property type="entry name" value="NAD(P)_dehydrat-like"/>
</dbReference>
<gene>
    <name evidence="4" type="ORF">OE88DRAFT_1639050</name>
</gene>
<organism evidence="4 5">
    <name type="scientific">Heliocybe sulcata</name>
    <dbReference type="NCBI Taxonomy" id="5364"/>
    <lineage>
        <taxon>Eukaryota</taxon>
        <taxon>Fungi</taxon>
        <taxon>Dikarya</taxon>
        <taxon>Basidiomycota</taxon>
        <taxon>Agaricomycotina</taxon>
        <taxon>Agaricomycetes</taxon>
        <taxon>Gloeophyllales</taxon>
        <taxon>Gloeophyllaceae</taxon>
        <taxon>Heliocybe</taxon>
    </lineage>
</organism>
<dbReference type="GO" id="GO:0016616">
    <property type="term" value="F:oxidoreductase activity, acting on the CH-OH group of donors, NAD or NADP as acceptor"/>
    <property type="evidence" value="ECO:0007669"/>
    <property type="project" value="TreeGrafter"/>
</dbReference>
<dbReference type="PANTHER" id="PTHR10366">
    <property type="entry name" value="NAD DEPENDENT EPIMERASE/DEHYDRATASE"/>
    <property type="match status" value="1"/>
</dbReference>
<proteinExistence type="inferred from homology"/>
<sequence length="320" mass="34158">MPTTSSPSLILVTGSSGFIGSWVCKTLLESGYLVRGTVRSPEKGAYLHKLFGSYGEKFETVVAAIASHSIADPEAIIGPAVAGTTGLLKSIEASGASVKRVIYISSTSALLGKDQKDYVYTENDWNEKAVEVVREKGAEADGATKYAASKVLAEQALFQYAASTAATVNWDVVSLLPAWTYGPVIHEFKSFDDLNGSSKIFVSHVKTPRDISKLNDYVCDFVDVRDVARAVVLAFKCEAAGGERFILSAGAYSFQNLYDALGEGSPPALEDIPVGNPGAVKSICPSLRSAEKARAVLGITFRSLSETARDSLISLRQRVL</sequence>
<dbReference type="EMBL" id="ML213534">
    <property type="protein sequence ID" value="TFK45972.1"/>
    <property type="molecule type" value="Genomic_DNA"/>
</dbReference>
<dbReference type="InterPro" id="IPR001509">
    <property type="entry name" value="Epimerase_deHydtase"/>
</dbReference>
<evidence type="ECO:0000313" key="4">
    <source>
        <dbReference type="EMBL" id="TFK45972.1"/>
    </source>
</evidence>
<keyword evidence="1" id="KW-0560">Oxidoreductase</keyword>
<evidence type="ECO:0000256" key="2">
    <source>
        <dbReference type="ARBA" id="ARBA00023445"/>
    </source>
</evidence>
<dbReference type="OrthoDB" id="2735536at2759"/>
<dbReference type="InterPro" id="IPR036291">
    <property type="entry name" value="NAD(P)-bd_dom_sf"/>
</dbReference>
<feature type="domain" description="NAD-dependent epimerase/dehydratase" evidence="3">
    <location>
        <begin position="10"/>
        <end position="240"/>
    </location>
</feature>
<dbReference type="STRING" id="5364.A0A5C3MKP1"/>
<evidence type="ECO:0000259" key="3">
    <source>
        <dbReference type="Pfam" id="PF01370"/>
    </source>
</evidence>
<dbReference type="PANTHER" id="PTHR10366:SF564">
    <property type="entry name" value="STEROL-4-ALPHA-CARBOXYLATE 3-DEHYDROGENASE, DECARBOXYLATING"/>
    <property type="match status" value="1"/>
</dbReference>
<dbReference type="SUPFAM" id="SSF51735">
    <property type="entry name" value="NAD(P)-binding Rossmann-fold domains"/>
    <property type="match status" value="1"/>
</dbReference>
<reference evidence="4 5" key="1">
    <citation type="journal article" date="2019" name="Nat. Ecol. Evol.">
        <title>Megaphylogeny resolves global patterns of mushroom evolution.</title>
        <authorList>
            <person name="Varga T."/>
            <person name="Krizsan K."/>
            <person name="Foldi C."/>
            <person name="Dima B."/>
            <person name="Sanchez-Garcia M."/>
            <person name="Sanchez-Ramirez S."/>
            <person name="Szollosi G.J."/>
            <person name="Szarkandi J.G."/>
            <person name="Papp V."/>
            <person name="Albert L."/>
            <person name="Andreopoulos W."/>
            <person name="Angelini C."/>
            <person name="Antonin V."/>
            <person name="Barry K.W."/>
            <person name="Bougher N.L."/>
            <person name="Buchanan P."/>
            <person name="Buyck B."/>
            <person name="Bense V."/>
            <person name="Catcheside P."/>
            <person name="Chovatia M."/>
            <person name="Cooper J."/>
            <person name="Damon W."/>
            <person name="Desjardin D."/>
            <person name="Finy P."/>
            <person name="Geml J."/>
            <person name="Haridas S."/>
            <person name="Hughes K."/>
            <person name="Justo A."/>
            <person name="Karasinski D."/>
            <person name="Kautmanova I."/>
            <person name="Kiss B."/>
            <person name="Kocsube S."/>
            <person name="Kotiranta H."/>
            <person name="LaButti K.M."/>
            <person name="Lechner B.E."/>
            <person name="Liimatainen K."/>
            <person name="Lipzen A."/>
            <person name="Lukacs Z."/>
            <person name="Mihaltcheva S."/>
            <person name="Morgado L.N."/>
            <person name="Niskanen T."/>
            <person name="Noordeloos M.E."/>
            <person name="Ohm R.A."/>
            <person name="Ortiz-Santana B."/>
            <person name="Ovrebo C."/>
            <person name="Racz N."/>
            <person name="Riley R."/>
            <person name="Savchenko A."/>
            <person name="Shiryaev A."/>
            <person name="Soop K."/>
            <person name="Spirin V."/>
            <person name="Szebenyi C."/>
            <person name="Tomsovsky M."/>
            <person name="Tulloss R.E."/>
            <person name="Uehling J."/>
            <person name="Grigoriev I.V."/>
            <person name="Vagvolgyi C."/>
            <person name="Papp T."/>
            <person name="Martin F.M."/>
            <person name="Miettinen O."/>
            <person name="Hibbett D.S."/>
            <person name="Nagy L.G."/>
        </authorList>
    </citation>
    <scope>NUCLEOTIDE SEQUENCE [LARGE SCALE GENOMIC DNA]</scope>
    <source>
        <strain evidence="4 5">OMC1185</strain>
    </source>
</reference>
<name>A0A5C3MKP1_9AGAM</name>
<dbReference type="Gene3D" id="3.40.50.720">
    <property type="entry name" value="NAD(P)-binding Rossmann-like Domain"/>
    <property type="match status" value="1"/>
</dbReference>
<protein>
    <submittedName>
        <fullName evidence="4">D-lactaldehyde dehydrogenase</fullName>
    </submittedName>
</protein>
<evidence type="ECO:0000313" key="5">
    <source>
        <dbReference type="Proteomes" id="UP000305948"/>
    </source>
</evidence>
<dbReference type="Proteomes" id="UP000305948">
    <property type="component" value="Unassembled WGS sequence"/>
</dbReference>
<dbReference type="Pfam" id="PF01370">
    <property type="entry name" value="Epimerase"/>
    <property type="match status" value="1"/>
</dbReference>
<evidence type="ECO:0000256" key="1">
    <source>
        <dbReference type="ARBA" id="ARBA00023002"/>
    </source>
</evidence>